<dbReference type="PANTHER" id="PTHR36842:SF1">
    <property type="entry name" value="PROTEIN TOLB"/>
    <property type="match status" value="1"/>
</dbReference>
<dbReference type="PANTHER" id="PTHR36842">
    <property type="entry name" value="PROTEIN TOLB HOMOLOG"/>
    <property type="match status" value="1"/>
</dbReference>
<dbReference type="Pfam" id="PF07676">
    <property type="entry name" value="PD40"/>
    <property type="match status" value="5"/>
</dbReference>
<dbReference type="SUPFAM" id="SSF82171">
    <property type="entry name" value="DPP6 N-terminal domain-like"/>
    <property type="match status" value="1"/>
</dbReference>
<name>A0ABX9JVQ7_9BACT</name>
<accession>A0ABX9JVQ7</accession>
<evidence type="ECO:0000313" key="4">
    <source>
        <dbReference type="Proteomes" id="UP000256345"/>
    </source>
</evidence>
<dbReference type="Proteomes" id="UP000256345">
    <property type="component" value="Unassembled WGS sequence"/>
</dbReference>
<comment type="caution">
    <text evidence="3">The sequence shown here is derived from an EMBL/GenBank/DDBJ whole genome shotgun (WGS) entry which is preliminary data.</text>
</comment>
<evidence type="ECO:0000313" key="3">
    <source>
        <dbReference type="EMBL" id="REG27933.1"/>
    </source>
</evidence>
<keyword evidence="4" id="KW-1185">Reference proteome</keyword>
<evidence type="ECO:0000256" key="2">
    <source>
        <dbReference type="SAM" id="MobiDB-lite"/>
    </source>
</evidence>
<comment type="similarity">
    <text evidence="1">Belongs to the TolB family.</text>
</comment>
<feature type="region of interest" description="Disordered" evidence="2">
    <location>
        <begin position="71"/>
        <end position="92"/>
    </location>
</feature>
<dbReference type="InterPro" id="IPR011042">
    <property type="entry name" value="6-blade_b-propeller_TolB-like"/>
</dbReference>
<dbReference type="InterPro" id="IPR011659">
    <property type="entry name" value="WD40"/>
</dbReference>
<protein>
    <submittedName>
        <fullName evidence="3">Tol-pal system beta propeller repeat protein TolB</fullName>
    </submittedName>
</protein>
<sequence>MTRDFAKQAWWGGARRLAVLALLGAGCKAGTCGSGASGSGPLSEQERRGLPGVIAFVSERAPQKDVWLVRPATGEQTQLTRGPEDEYPGAPSPDGASLVVVAAAEIQGLHVEQLRLAPLDGGPVVMLSAPRGRARNPSWSPDGSWFVAESDAQSFSDVVRQAPRADAEVVRLTQAPEGNFEPSVSPDGTQVAFASSRTGDPEIYVMKADGTDVRRLTSFHKEDMAPRWSPDGKWISFVSDREGRVRVFVVKPDGTDLRAVSGSQQTGEEREPAWSPDGKKLAFVGRAKDQKARIWVADVAGGEPVALTDGKNTDDQPEWSPDGKYVAFASERTGDVELFLMRADGSGQTQLTSTKGADWLPRWFVPKTTPSAGPGAGRAEGT</sequence>
<dbReference type="PROSITE" id="PS51257">
    <property type="entry name" value="PROKAR_LIPOPROTEIN"/>
    <property type="match status" value="1"/>
</dbReference>
<dbReference type="RefSeq" id="WP_211276610.1">
    <property type="nucleotide sequence ID" value="NZ_CP011509.1"/>
</dbReference>
<dbReference type="Gene3D" id="2.120.10.30">
    <property type="entry name" value="TolB, C-terminal domain"/>
    <property type="match status" value="3"/>
</dbReference>
<feature type="region of interest" description="Disordered" evidence="2">
    <location>
        <begin position="363"/>
        <end position="382"/>
    </location>
</feature>
<gene>
    <name evidence="3" type="ORF">ATI61_109275</name>
</gene>
<dbReference type="EMBL" id="QUMU01000009">
    <property type="protein sequence ID" value="REG27933.1"/>
    <property type="molecule type" value="Genomic_DNA"/>
</dbReference>
<evidence type="ECO:0000256" key="1">
    <source>
        <dbReference type="ARBA" id="ARBA00009820"/>
    </source>
</evidence>
<reference evidence="3 4" key="1">
    <citation type="submission" date="2018-08" db="EMBL/GenBank/DDBJ databases">
        <title>Genomic Encyclopedia of Archaeal and Bacterial Type Strains, Phase II (KMG-II): from individual species to whole genera.</title>
        <authorList>
            <person name="Goeker M."/>
        </authorList>
    </citation>
    <scope>NUCLEOTIDE SEQUENCE [LARGE SCALE GENOMIC DNA]</scope>
    <source>
        <strain evidence="3 4">DSM 2261</strain>
    </source>
</reference>
<organism evidence="3 4">
    <name type="scientific">Archangium gephyra</name>
    <dbReference type="NCBI Taxonomy" id="48"/>
    <lineage>
        <taxon>Bacteria</taxon>
        <taxon>Pseudomonadati</taxon>
        <taxon>Myxococcota</taxon>
        <taxon>Myxococcia</taxon>
        <taxon>Myxococcales</taxon>
        <taxon>Cystobacterineae</taxon>
        <taxon>Archangiaceae</taxon>
        <taxon>Archangium</taxon>
    </lineage>
</organism>
<proteinExistence type="inferred from homology"/>